<sequence>MRKLIFGLFIAILPALGLAAAPGGPLDTMKPDHTNKESLQRGVALFTNYCMGCHSMEYARYKRVSDDLEIPAELYEENLIFTGAKIGELMQISMSKDMAAGWFGAPPPDLTLVTRVRGESWVYSYLRGFYQDDTRPLGVNNVVFANVGMPHVMVEMQGLCAVEPKIGVGASVEPLSGNINNADVCPEYAIEGNMSGADFDRAMWDLTNFMSYMGDPVKVERERLGIFVLIFVAIFFIFAYLLNREYWKDVH</sequence>
<dbReference type="EMBL" id="LOCO01000019">
    <property type="protein sequence ID" value="KXO07900.1"/>
    <property type="molecule type" value="Genomic_DNA"/>
</dbReference>
<dbReference type="GO" id="GO:0009055">
    <property type="term" value="F:electron transfer activity"/>
    <property type="evidence" value="ECO:0007669"/>
    <property type="project" value="InterPro"/>
</dbReference>
<keyword evidence="12" id="KW-1185">Reference proteome</keyword>
<gene>
    <name evidence="11" type="ORF">J122_3053</name>
</gene>
<feature type="binding site" description="covalent" evidence="8">
    <location>
        <position position="53"/>
    </location>
    <ligand>
        <name>heme c</name>
        <dbReference type="ChEBI" id="CHEBI:61717"/>
    </ligand>
</feature>
<dbReference type="PANTHER" id="PTHR10266">
    <property type="entry name" value="CYTOCHROME C1"/>
    <property type="match status" value="1"/>
</dbReference>
<dbReference type="PANTHER" id="PTHR10266:SF3">
    <property type="entry name" value="CYTOCHROME C1, HEME PROTEIN, MITOCHONDRIAL"/>
    <property type="match status" value="1"/>
</dbReference>
<evidence type="ECO:0000256" key="9">
    <source>
        <dbReference type="SAM" id="Phobius"/>
    </source>
</evidence>
<keyword evidence="6 8" id="KW-0408">Iron</keyword>
<keyword evidence="7 9" id="KW-0472">Membrane</keyword>
<evidence type="ECO:0000256" key="10">
    <source>
        <dbReference type="SAM" id="SignalP"/>
    </source>
</evidence>
<evidence type="ECO:0000313" key="12">
    <source>
        <dbReference type="Proteomes" id="UP000070282"/>
    </source>
</evidence>
<evidence type="ECO:0000256" key="4">
    <source>
        <dbReference type="ARBA" id="ARBA00022723"/>
    </source>
</evidence>
<dbReference type="AlphaFoldDB" id="A0A137S637"/>
<evidence type="ECO:0000256" key="3">
    <source>
        <dbReference type="ARBA" id="ARBA00022692"/>
    </source>
</evidence>
<dbReference type="InterPro" id="IPR002326">
    <property type="entry name" value="Cyt_c1"/>
</dbReference>
<organism evidence="11 12">
    <name type="scientific">Marinobacter excellens LAMA 842</name>
    <dbReference type="NCBI Taxonomy" id="1306954"/>
    <lineage>
        <taxon>Bacteria</taxon>
        <taxon>Pseudomonadati</taxon>
        <taxon>Pseudomonadota</taxon>
        <taxon>Gammaproteobacteria</taxon>
        <taxon>Pseudomonadales</taxon>
        <taxon>Marinobacteraceae</taxon>
        <taxon>Marinobacter</taxon>
    </lineage>
</organism>
<dbReference type="GO" id="GO:0046872">
    <property type="term" value="F:metal ion binding"/>
    <property type="evidence" value="ECO:0007669"/>
    <property type="project" value="UniProtKB-KW"/>
</dbReference>
<accession>A0A137S637</accession>
<feature type="signal peptide" evidence="10">
    <location>
        <begin position="1"/>
        <end position="19"/>
    </location>
</feature>
<proteinExistence type="predicted"/>
<evidence type="ECO:0000256" key="1">
    <source>
        <dbReference type="ARBA" id="ARBA00004370"/>
    </source>
</evidence>
<feature type="transmembrane region" description="Helical" evidence="9">
    <location>
        <begin position="224"/>
        <end position="242"/>
    </location>
</feature>
<evidence type="ECO:0000256" key="5">
    <source>
        <dbReference type="ARBA" id="ARBA00022989"/>
    </source>
</evidence>
<comment type="cofactor">
    <cofactor evidence="8">
        <name>heme c</name>
        <dbReference type="ChEBI" id="CHEBI:61717"/>
    </cofactor>
    <text evidence="8">Binds 1 heme c group covalently per subunit.</text>
</comment>
<dbReference type="RefSeq" id="WP_058092413.1">
    <property type="nucleotide sequence ID" value="NZ_LOCO01000019.1"/>
</dbReference>
<dbReference type="GO" id="GO:0016020">
    <property type="term" value="C:membrane"/>
    <property type="evidence" value="ECO:0007669"/>
    <property type="project" value="UniProtKB-SubCell"/>
</dbReference>
<keyword evidence="3 9" id="KW-0812">Transmembrane</keyword>
<dbReference type="Pfam" id="PF02167">
    <property type="entry name" value="Cytochrom_C1"/>
    <property type="match status" value="2"/>
</dbReference>
<dbReference type="Proteomes" id="UP000070282">
    <property type="component" value="Unassembled WGS sequence"/>
</dbReference>
<dbReference type="PATRIC" id="fig|1306954.6.peg.1330"/>
<protein>
    <submittedName>
        <fullName evidence="11">Ubiquinol cytochrome C oxidoreductase, cytochrome C1 subunit</fullName>
    </submittedName>
</protein>
<keyword evidence="10" id="KW-0732">Signal</keyword>
<evidence type="ECO:0000256" key="8">
    <source>
        <dbReference type="PIRSR" id="PIRSR602326-1"/>
    </source>
</evidence>
<evidence type="ECO:0000256" key="2">
    <source>
        <dbReference type="ARBA" id="ARBA00022617"/>
    </source>
</evidence>
<feature type="binding site" description="covalent" evidence="8">
    <location>
        <position position="54"/>
    </location>
    <ligand>
        <name>heme c</name>
        <dbReference type="ChEBI" id="CHEBI:61717"/>
    </ligand>
</feature>
<reference evidence="12" key="1">
    <citation type="submission" date="2015-12" db="EMBL/GenBank/DDBJ databases">
        <authorList>
            <person name="Lima A."/>
            <person name="Farahani Zayas N."/>
            <person name="Castro Da Silva M.A."/>
            <person name="Cabral A."/>
            <person name="Pessatti M.L."/>
        </authorList>
    </citation>
    <scope>NUCLEOTIDE SEQUENCE [LARGE SCALE GENOMIC DNA]</scope>
    <source>
        <strain evidence="12">LAMA 842</strain>
    </source>
</reference>
<dbReference type="GO" id="GO:0020037">
    <property type="term" value="F:heme binding"/>
    <property type="evidence" value="ECO:0007669"/>
    <property type="project" value="InterPro"/>
</dbReference>
<comment type="caution">
    <text evidence="11">The sequence shown here is derived from an EMBL/GenBank/DDBJ whole genome shotgun (WGS) entry which is preliminary data.</text>
</comment>
<keyword evidence="5 9" id="KW-1133">Transmembrane helix</keyword>
<evidence type="ECO:0000313" key="11">
    <source>
        <dbReference type="EMBL" id="KXO07900.1"/>
    </source>
</evidence>
<dbReference type="SUPFAM" id="SSF46626">
    <property type="entry name" value="Cytochrome c"/>
    <property type="match status" value="1"/>
</dbReference>
<evidence type="ECO:0000256" key="7">
    <source>
        <dbReference type="ARBA" id="ARBA00023136"/>
    </source>
</evidence>
<evidence type="ECO:0000256" key="6">
    <source>
        <dbReference type="ARBA" id="ARBA00023004"/>
    </source>
</evidence>
<dbReference type="InterPro" id="IPR036909">
    <property type="entry name" value="Cyt_c-like_dom_sf"/>
</dbReference>
<feature type="chain" id="PRO_5007480256" evidence="10">
    <location>
        <begin position="20"/>
        <end position="251"/>
    </location>
</feature>
<name>A0A137S637_9GAMM</name>
<feature type="binding site" description="covalent" evidence="8">
    <location>
        <position position="50"/>
    </location>
    <ligand>
        <name>heme c</name>
        <dbReference type="ChEBI" id="CHEBI:61717"/>
    </ligand>
</feature>
<dbReference type="Gene3D" id="1.10.760.10">
    <property type="entry name" value="Cytochrome c-like domain"/>
    <property type="match status" value="1"/>
</dbReference>
<keyword evidence="4 8" id="KW-0479">Metal-binding</keyword>
<keyword evidence="2 8" id="KW-0349">Heme</keyword>
<comment type="subcellular location">
    <subcellularLocation>
        <location evidence="1">Membrane</location>
    </subcellularLocation>
</comment>